<reference evidence="3 4" key="1">
    <citation type="submission" date="2015-01" db="EMBL/GenBank/DDBJ databases">
        <title>The Genome Sequence of Cladophialophora immunda CBS83496.</title>
        <authorList>
            <consortium name="The Broad Institute Genomics Platform"/>
            <person name="Cuomo C."/>
            <person name="de Hoog S."/>
            <person name="Gorbushina A."/>
            <person name="Stielow B."/>
            <person name="Teixiera M."/>
            <person name="Abouelleil A."/>
            <person name="Chapman S.B."/>
            <person name="Priest M."/>
            <person name="Young S.K."/>
            <person name="Wortman J."/>
            <person name="Nusbaum C."/>
            <person name="Birren B."/>
        </authorList>
    </citation>
    <scope>NUCLEOTIDE SEQUENCE [LARGE SCALE GENOMIC DNA]</scope>
    <source>
        <strain evidence="3 4">CBS 83496</strain>
    </source>
</reference>
<feature type="domain" description="Myb-like DNA-binding" evidence="2">
    <location>
        <begin position="18"/>
        <end position="61"/>
    </location>
</feature>
<name>A0A0D1ZPN6_9EURO</name>
<dbReference type="AlphaFoldDB" id="A0A0D1ZPN6"/>
<evidence type="ECO:0000313" key="3">
    <source>
        <dbReference type="EMBL" id="KIW29946.1"/>
    </source>
</evidence>
<dbReference type="VEuPathDB" id="FungiDB:PV07_05730"/>
<organism evidence="3 4">
    <name type="scientific">Cladophialophora immunda</name>
    <dbReference type="NCBI Taxonomy" id="569365"/>
    <lineage>
        <taxon>Eukaryota</taxon>
        <taxon>Fungi</taxon>
        <taxon>Dikarya</taxon>
        <taxon>Ascomycota</taxon>
        <taxon>Pezizomycotina</taxon>
        <taxon>Eurotiomycetes</taxon>
        <taxon>Chaetothyriomycetidae</taxon>
        <taxon>Chaetothyriales</taxon>
        <taxon>Herpotrichiellaceae</taxon>
        <taxon>Cladophialophora</taxon>
    </lineage>
</organism>
<protein>
    <recommendedName>
        <fullName evidence="2">Myb-like DNA-binding domain-containing protein</fullName>
    </recommendedName>
</protein>
<dbReference type="OrthoDB" id="3944408at2759"/>
<dbReference type="InterPro" id="IPR054505">
    <property type="entry name" value="Myb_DNA-bind_8"/>
</dbReference>
<dbReference type="EMBL" id="KN847042">
    <property type="protein sequence ID" value="KIW29946.1"/>
    <property type="molecule type" value="Genomic_DNA"/>
</dbReference>
<dbReference type="RefSeq" id="XP_016250162.1">
    <property type="nucleotide sequence ID" value="XM_016392643.1"/>
</dbReference>
<evidence type="ECO:0000259" key="2">
    <source>
        <dbReference type="Pfam" id="PF22980"/>
    </source>
</evidence>
<dbReference type="STRING" id="569365.A0A0D1ZPN6"/>
<dbReference type="GeneID" id="27344924"/>
<feature type="region of interest" description="Disordered" evidence="1">
    <location>
        <begin position="379"/>
        <end position="427"/>
    </location>
</feature>
<evidence type="ECO:0000313" key="4">
    <source>
        <dbReference type="Proteomes" id="UP000054466"/>
    </source>
</evidence>
<feature type="compositionally biased region" description="Polar residues" evidence="1">
    <location>
        <begin position="383"/>
        <end position="393"/>
    </location>
</feature>
<sequence>MGSLRRTKNFANDPQTPIFLYTILKQLDLRSINWNEVAGCLGISNGHAARMRYSRMKSQFEGTSNQVKPPKPKKETTNTADSKTSKTKPKNKRLIEEEENERLANQRAAYQHVMQPDHDPKRIKVEPQSYIHHPWYSMYTPDAPQMYPSPFWGHPTMPVKAVPQTSFGMPGLPAHNVNPTPVIKTEPNTIPKACHDVETAPPAIKQEDEGSAGDRGGADVGATIVKKEPGTTMEDEALATTVSRNSVSVNYPLSRTINTFFGPQQSVSTSAPSRSFPADISAFSTAQNFSRGSVSHPPFCGHSQSQNALPWSTACASQNSVTTSTDDAYDQMVLNPYAVSYQDMLNMPLYRVYTGASPPQMSHAKAQNIAPAHQSGVVEAPNAGQNQDNNHGCPSSTSSTTATAPPAGNPTTKNSDGGASTRTSVTPLDTFNTYSESAAHADTGGKLPDIPDIVEVDSDDEGEGKVQTCLTTAADCVAGPRIKKEGVGL</sequence>
<accession>A0A0D1ZPN6</accession>
<dbReference type="Pfam" id="PF22980">
    <property type="entry name" value="Myb_DNA-bind_8"/>
    <property type="match status" value="1"/>
</dbReference>
<dbReference type="Proteomes" id="UP000054466">
    <property type="component" value="Unassembled WGS sequence"/>
</dbReference>
<evidence type="ECO:0000256" key="1">
    <source>
        <dbReference type="SAM" id="MobiDB-lite"/>
    </source>
</evidence>
<feature type="compositionally biased region" description="Polar residues" evidence="1">
    <location>
        <begin position="413"/>
        <end position="427"/>
    </location>
</feature>
<feature type="compositionally biased region" description="Low complexity" evidence="1">
    <location>
        <begin position="394"/>
        <end position="412"/>
    </location>
</feature>
<gene>
    <name evidence="3" type="ORF">PV07_05730</name>
</gene>
<dbReference type="HOGENOM" id="CLU_044737_0_0_1"/>
<proteinExistence type="predicted"/>
<feature type="region of interest" description="Disordered" evidence="1">
    <location>
        <begin position="59"/>
        <end position="94"/>
    </location>
</feature>
<keyword evidence="4" id="KW-1185">Reference proteome</keyword>